<comment type="function">
    <text evidence="14">Bifunctional enzyme that catalyzes two sequential steps of tryptophan biosynthetic pathway. The first reaction is catalyzed by the isomerase, coded by the TrpF domain; the second reaction is catalyzed by the synthase, coded by the TrpC domain.</text>
</comment>
<dbReference type="eggNOG" id="COG0135">
    <property type="taxonomic scope" value="Bacteria"/>
</dbReference>
<keyword evidence="8 15" id="KW-0210">Decarboxylase</keyword>
<dbReference type="CDD" id="cd00331">
    <property type="entry name" value="IGPS"/>
    <property type="match status" value="1"/>
</dbReference>
<dbReference type="InterPro" id="IPR011060">
    <property type="entry name" value="RibuloseP-bd_barrel"/>
</dbReference>
<feature type="domain" description="N-(5'phosphoribosyl) anthranilate isomerase (PRAI)" evidence="18">
    <location>
        <begin position="268"/>
        <end position="460"/>
    </location>
</feature>
<gene>
    <name evidence="15" type="primary">trpC</name>
    <name evidence="16" type="synonym">trpF</name>
    <name evidence="19" type="ORF">AJE_16099</name>
</gene>
<evidence type="ECO:0000256" key="13">
    <source>
        <dbReference type="ARBA" id="ARBA00023268"/>
    </source>
</evidence>
<dbReference type="HAMAP" id="MF_00135">
    <property type="entry name" value="PRAI"/>
    <property type="match status" value="1"/>
</dbReference>
<dbReference type="InterPro" id="IPR045186">
    <property type="entry name" value="Indole-3-glycerol_P_synth"/>
</dbReference>
<dbReference type="FunFam" id="3.20.20.70:FF:000024">
    <property type="entry name" value="Indole-3-glycerol phosphate synthase"/>
    <property type="match status" value="1"/>
</dbReference>
<dbReference type="PANTHER" id="PTHR22854:SF2">
    <property type="entry name" value="INDOLE-3-GLYCEROL-PHOSPHATE SYNTHASE"/>
    <property type="match status" value="1"/>
</dbReference>
<protein>
    <recommendedName>
        <fullName evidence="15 16">Multifunctional fusion protein</fullName>
    </recommendedName>
    <domain>
        <recommendedName>
            <fullName evidence="15">Indole-3-glycerol phosphate synthase</fullName>
            <shortName evidence="15">IGPS</shortName>
            <ecNumber evidence="15">4.1.1.48</ecNumber>
        </recommendedName>
    </domain>
    <domain>
        <recommendedName>
            <fullName evidence="16">N-(5'-phosphoribosyl)anthranilate isomerase</fullName>
            <shortName evidence="16">PRAI</shortName>
            <ecNumber evidence="16">5.3.1.24</ecNumber>
        </recommendedName>
    </domain>
</protein>
<comment type="similarity">
    <text evidence="5">In the N-terminal section; belongs to the TrpC family.</text>
</comment>
<dbReference type="Proteomes" id="UP000012046">
    <property type="component" value="Unassembled WGS sequence"/>
</dbReference>
<sequence>MAELVLHNKTITGVLAKIVSHKLTEVSVMAEERPLEHFIAGVTPTSRDFLAALQQPGARFILECKKASPSKGLIRPDFDLSAISQVYNQYADCISVLTDSEFFQGSYQYLEQMRALSDKPLLHKDFIIDPYQIYAGRAAGADAVLLMLSILSPQQYQLLAAIAAELNMTVLTEVSNEEETLQAVELGAKLIGINNRNLRDLSTDLNTSFRLRQLIPADRTVVSESGIYRNQQVRELLQVADAFLVGSSLMAEADLAAACQRLIIGEHKVCGLTRIEDVKAVAKAGAYYGGLIFAKASPRYVTPEQAQQLVQAAKLRFVGVFVNSPLAEVAELAKALELAAVQLHGEEDDAYLAALRPLLAADCQIWQAYRVQNRLPAFSPLADRILLDSFHASQHGGSGLSFDWSLLSALNSAQPIMLAGGLKPDNVAQALALPVAGLDLNSGLESAPGIKDHTKLAAAFSAIRHFDFQSKTNTKGEQN</sequence>
<dbReference type="NCBIfam" id="NF001377">
    <property type="entry name" value="PRK00278.2-4"/>
    <property type="match status" value="1"/>
</dbReference>
<dbReference type="PATRIC" id="fig|1129374.4.peg.3191"/>
<dbReference type="eggNOG" id="COG0134">
    <property type="taxonomic scope" value="Bacteria"/>
</dbReference>
<evidence type="ECO:0000256" key="5">
    <source>
        <dbReference type="ARBA" id="ARBA00007902"/>
    </source>
</evidence>
<dbReference type="PANTHER" id="PTHR22854">
    <property type="entry name" value="TRYPTOPHAN BIOSYNTHESIS PROTEIN"/>
    <property type="match status" value="1"/>
</dbReference>
<dbReference type="GO" id="GO:0004425">
    <property type="term" value="F:indole-3-glycerol-phosphate synthase activity"/>
    <property type="evidence" value="ECO:0007669"/>
    <property type="project" value="UniProtKB-UniRule"/>
</dbReference>
<evidence type="ECO:0000256" key="4">
    <source>
        <dbReference type="ARBA" id="ARBA00004696"/>
    </source>
</evidence>
<dbReference type="InterPro" id="IPR001240">
    <property type="entry name" value="PRAI_dom"/>
</dbReference>
<accession>H3ZIK7</accession>
<dbReference type="Pfam" id="PF00218">
    <property type="entry name" value="IGPS"/>
    <property type="match status" value="1"/>
</dbReference>
<evidence type="ECO:0000256" key="9">
    <source>
        <dbReference type="ARBA" id="ARBA00022822"/>
    </source>
</evidence>
<proteinExistence type="inferred from homology"/>
<dbReference type="EC" id="4.1.1.48" evidence="15"/>
<evidence type="ECO:0000256" key="3">
    <source>
        <dbReference type="ARBA" id="ARBA00004664"/>
    </source>
</evidence>
<keyword evidence="9 15" id="KW-0822">Tryptophan biosynthesis</keyword>
<evidence type="ECO:0000256" key="8">
    <source>
        <dbReference type="ARBA" id="ARBA00022793"/>
    </source>
</evidence>
<evidence type="ECO:0000259" key="17">
    <source>
        <dbReference type="Pfam" id="PF00218"/>
    </source>
</evidence>
<dbReference type="InterPro" id="IPR013798">
    <property type="entry name" value="Indole-3-glycerol_P_synth_dom"/>
</dbReference>
<evidence type="ECO:0000256" key="1">
    <source>
        <dbReference type="ARBA" id="ARBA00001164"/>
    </source>
</evidence>
<evidence type="ECO:0000256" key="6">
    <source>
        <dbReference type="ARBA" id="ARBA00009847"/>
    </source>
</evidence>
<dbReference type="EC" id="5.3.1.24" evidence="16"/>
<comment type="catalytic activity">
    <reaction evidence="2 15">
        <text>1-(2-carboxyphenylamino)-1-deoxy-D-ribulose 5-phosphate + H(+) = (1S,2R)-1-C-(indol-3-yl)glycerol 3-phosphate + CO2 + H2O</text>
        <dbReference type="Rhea" id="RHEA:23476"/>
        <dbReference type="ChEBI" id="CHEBI:15377"/>
        <dbReference type="ChEBI" id="CHEBI:15378"/>
        <dbReference type="ChEBI" id="CHEBI:16526"/>
        <dbReference type="ChEBI" id="CHEBI:58613"/>
        <dbReference type="ChEBI" id="CHEBI:58866"/>
        <dbReference type="EC" id="4.1.1.48"/>
    </reaction>
</comment>
<dbReference type="InterPro" id="IPR001468">
    <property type="entry name" value="Indole-3-GlycerolPSynthase_CS"/>
</dbReference>
<feature type="domain" description="Indole-3-glycerol phosphate synthase" evidence="17">
    <location>
        <begin position="15"/>
        <end position="262"/>
    </location>
</feature>
<evidence type="ECO:0000259" key="18">
    <source>
        <dbReference type="Pfam" id="PF00697"/>
    </source>
</evidence>
<keyword evidence="10 15" id="KW-0057">Aromatic amino acid biosynthesis</keyword>
<keyword evidence="20" id="KW-1185">Reference proteome</keyword>
<comment type="similarity">
    <text evidence="16">Belongs to the TrpF family.</text>
</comment>
<evidence type="ECO:0000256" key="15">
    <source>
        <dbReference type="HAMAP-Rule" id="MF_00134"/>
    </source>
</evidence>
<dbReference type="HAMAP" id="MF_00134_B">
    <property type="entry name" value="IGPS_B"/>
    <property type="match status" value="1"/>
</dbReference>
<keyword evidence="12 15" id="KW-0456">Lyase</keyword>
<evidence type="ECO:0000313" key="19">
    <source>
        <dbReference type="EMBL" id="EHR39540.1"/>
    </source>
</evidence>
<comment type="pathway">
    <text evidence="4 15">Amino-acid biosynthesis; L-tryptophan biosynthesis; L-tryptophan from chorismate: step 4/5.</text>
</comment>
<comment type="pathway">
    <text evidence="3 16">Amino-acid biosynthesis; L-tryptophan biosynthesis; L-tryptophan from chorismate: step 3/5.</text>
</comment>
<reference evidence="19 20" key="1">
    <citation type="journal article" date="2012" name="J. Bacteriol.">
        <title>Genome Sequence of Extracellular-Protease-Producing Alishewanella jeotgali Isolated from Traditional Korean Fermented Seafood.</title>
        <authorList>
            <person name="Jung J."/>
            <person name="Chun J."/>
            <person name="Park W."/>
        </authorList>
    </citation>
    <scope>NUCLEOTIDE SEQUENCE [LARGE SCALE GENOMIC DNA]</scope>
    <source>
        <strain evidence="19 20">KCTC 22429</strain>
    </source>
</reference>
<comment type="catalytic activity">
    <reaction evidence="1 16">
        <text>N-(5-phospho-beta-D-ribosyl)anthranilate = 1-(2-carboxyphenylamino)-1-deoxy-D-ribulose 5-phosphate</text>
        <dbReference type="Rhea" id="RHEA:21540"/>
        <dbReference type="ChEBI" id="CHEBI:18277"/>
        <dbReference type="ChEBI" id="CHEBI:58613"/>
        <dbReference type="EC" id="5.3.1.24"/>
    </reaction>
</comment>
<dbReference type="GO" id="GO:0004640">
    <property type="term" value="F:phosphoribosylanthranilate isomerase activity"/>
    <property type="evidence" value="ECO:0007669"/>
    <property type="project" value="UniProtKB-UniRule"/>
</dbReference>
<dbReference type="RefSeq" id="WP_008951742.1">
    <property type="nucleotide sequence ID" value="NZ_AHTH01000051.1"/>
</dbReference>
<dbReference type="PROSITE" id="PS00614">
    <property type="entry name" value="IGPS"/>
    <property type="match status" value="1"/>
</dbReference>
<dbReference type="NCBIfam" id="NF006945">
    <property type="entry name" value="PRK09427.1"/>
    <property type="match status" value="1"/>
</dbReference>
<keyword evidence="11 16" id="KW-0413">Isomerase</keyword>
<comment type="similarity">
    <text evidence="6">In the C-terminal section; belongs to the TrpF family.</text>
</comment>
<keyword evidence="7 15" id="KW-0028">Amino-acid biosynthesis</keyword>
<evidence type="ECO:0000256" key="12">
    <source>
        <dbReference type="ARBA" id="ARBA00023239"/>
    </source>
</evidence>
<evidence type="ECO:0000256" key="11">
    <source>
        <dbReference type="ARBA" id="ARBA00023235"/>
    </source>
</evidence>
<name>H3ZIK7_9ALTE</name>
<keyword evidence="13" id="KW-0511">Multifunctional enzyme</keyword>
<evidence type="ECO:0000256" key="16">
    <source>
        <dbReference type="HAMAP-Rule" id="MF_00135"/>
    </source>
</evidence>
<evidence type="ECO:0000256" key="2">
    <source>
        <dbReference type="ARBA" id="ARBA00001633"/>
    </source>
</evidence>
<dbReference type="STRING" id="1129374.AJE_16099"/>
<comment type="similarity">
    <text evidence="15">Belongs to the TrpC family.</text>
</comment>
<evidence type="ECO:0000256" key="7">
    <source>
        <dbReference type="ARBA" id="ARBA00022605"/>
    </source>
</evidence>
<dbReference type="Gene3D" id="3.20.20.70">
    <property type="entry name" value="Aldolase class I"/>
    <property type="match status" value="2"/>
</dbReference>
<evidence type="ECO:0000256" key="14">
    <source>
        <dbReference type="ARBA" id="ARBA00025592"/>
    </source>
</evidence>
<dbReference type="CDD" id="cd00405">
    <property type="entry name" value="PRAI"/>
    <property type="match status" value="1"/>
</dbReference>
<dbReference type="UniPathway" id="UPA00035">
    <property type="reaction ID" value="UER00042"/>
</dbReference>
<comment type="caution">
    <text evidence="19">The sequence shown here is derived from an EMBL/GenBank/DDBJ whole genome shotgun (WGS) entry which is preliminary data.</text>
</comment>
<dbReference type="AlphaFoldDB" id="H3ZIK7"/>
<evidence type="ECO:0000256" key="10">
    <source>
        <dbReference type="ARBA" id="ARBA00023141"/>
    </source>
</evidence>
<dbReference type="GO" id="GO:0000162">
    <property type="term" value="P:L-tryptophan biosynthetic process"/>
    <property type="evidence" value="ECO:0007669"/>
    <property type="project" value="UniProtKB-UniRule"/>
</dbReference>
<dbReference type="EMBL" id="AHTH01000051">
    <property type="protein sequence ID" value="EHR39540.1"/>
    <property type="molecule type" value="Genomic_DNA"/>
</dbReference>
<dbReference type="Pfam" id="PF00697">
    <property type="entry name" value="PRAI"/>
    <property type="match status" value="1"/>
</dbReference>
<organism evidence="19 20">
    <name type="scientific">Alishewanella jeotgali KCTC 22429</name>
    <dbReference type="NCBI Taxonomy" id="1129374"/>
    <lineage>
        <taxon>Bacteria</taxon>
        <taxon>Pseudomonadati</taxon>
        <taxon>Pseudomonadota</taxon>
        <taxon>Gammaproteobacteria</taxon>
        <taxon>Alteromonadales</taxon>
        <taxon>Alteromonadaceae</taxon>
        <taxon>Alishewanella</taxon>
    </lineage>
</organism>
<dbReference type="InterPro" id="IPR013785">
    <property type="entry name" value="Aldolase_TIM"/>
</dbReference>
<evidence type="ECO:0000313" key="20">
    <source>
        <dbReference type="Proteomes" id="UP000012046"/>
    </source>
</evidence>
<dbReference type="SUPFAM" id="SSF51366">
    <property type="entry name" value="Ribulose-phoshate binding barrel"/>
    <property type="match status" value="2"/>
</dbReference>